<dbReference type="GO" id="GO:0003677">
    <property type="term" value="F:DNA binding"/>
    <property type="evidence" value="ECO:0007669"/>
    <property type="project" value="UniProtKB-KW"/>
</dbReference>
<evidence type="ECO:0000256" key="2">
    <source>
        <dbReference type="ARBA" id="ARBA00007853"/>
    </source>
</evidence>
<dbReference type="GO" id="GO:0006355">
    <property type="term" value="P:regulation of DNA-templated transcription"/>
    <property type="evidence" value="ECO:0007669"/>
    <property type="project" value="InterPro"/>
</dbReference>
<keyword evidence="3 8" id="KW-0805">Transcription regulation</keyword>
<evidence type="ECO:0000256" key="3">
    <source>
        <dbReference type="ARBA" id="ARBA00023015"/>
    </source>
</evidence>
<feature type="compositionally biased region" description="Low complexity" evidence="9">
    <location>
        <begin position="671"/>
        <end position="684"/>
    </location>
</feature>
<keyword evidence="7 8" id="KW-0927">Auxin signaling pathway</keyword>
<dbReference type="InterPro" id="IPR015300">
    <property type="entry name" value="DNA-bd_pseudobarrel_sf"/>
</dbReference>
<dbReference type="FunFam" id="2.30.30.1040:FF:000001">
    <property type="entry name" value="Auxin response factor"/>
    <property type="match status" value="1"/>
</dbReference>
<evidence type="ECO:0000256" key="4">
    <source>
        <dbReference type="ARBA" id="ARBA00023125"/>
    </source>
</evidence>
<dbReference type="Pfam" id="PF06507">
    <property type="entry name" value="ARF_AD"/>
    <property type="match status" value="1"/>
</dbReference>
<dbReference type="CDD" id="cd10017">
    <property type="entry name" value="B3_DNA"/>
    <property type="match status" value="1"/>
</dbReference>
<dbReference type="Gene3D" id="2.30.30.1040">
    <property type="match status" value="1"/>
</dbReference>
<dbReference type="Pfam" id="PF02309">
    <property type="entry name" value="AUX_IAA"/>
    <property type="match status" value="1"/>
</dbReference>
<dbReference type="FunFam" id="2.40.330.10:FF:000001">
    <property type="entry name" value="Auxin response factor"/>
    <property type="match status" value="1"/>
</dbReference>
<dbReference type="InterPro" id="IPR053793">
    <property type="entry name" value="PB1-like"/>
</dbReference>
<dbReference type="SUPFAM" id="SSF101936">
    <property type="entry name" value="DNA-binding pseudobarrel domain"/>
    <property type="match status" value="1"/>
</dbReference>
<dbReference type="Gene3D" id="3.10.20.90">
    <property type="entry name" value="Phosphatidylinositol 3-kinase Catalytic Subunit, Chain A, domain 1"/>
    <property type="match status" value="1"/>
</dbReference>
<evidence type="ECO:0000313" key="12">
    <source>
        <dbReference type="EMBL" id="CBA11999.1"/>
    </source>
</evidence>
<dbReference type="GO" id="GO:0005634">
    <property type="term" value="C:nucleus"/>
    <property type="evidence" value="ECO:0007669"/>
    <property type="project" value="UniProtKB-SubCell"/>
</dbReference>
<evidence type="ECO:0000256" key="1">
    <source>
        <dbReference type="ARBA" id="ARBA00004123"/>
    </source>
</evidence>
<evidence type="ECO:0000256" key="9">
    <source>
        <dbReference type="SAM" id="MobiDB-lite"/>
    </source>
</evidence>
<feature type="domain" description="TF-B3" evidence="10">
    <location>
        <begin position="127"/>
        <end position="229"/>
    </location>
</feature>
<organism evidence="12">
    <name type="scientific">Illicium parviflorum</name>
    <name type="common">Yellow anise tree</name>
    <name type="synonym">Badianifera parviflora</name>
    <dbReference type="NCBI Taxonomy" id="13099"/>
    <lineage>
        <taxon>Eukaryota</taxon>
        <taxon>Viridiplantae</taxon>
        <taxon>Streptophyta</taxon>
        <taxon>Embryophyta</taxon>
        <taxon>Tracheophyta</taxon>
        <taxon>Spermatophyta</taxon>
        <taxon>Magnoliopsida</taxon>
        <taxon>Austrobaileyales</taxon>
        <taxon>Schisandraceae</taxon>
        <taxon>Illicium</taxon>
    </lineage>
</organism>
<dbReference type="SUPFAM" id="SSF54277">
    <property type="entry name" value="CAD &amp; PB1 domains"/>
    <property type="match status" value="1"/>
</dbReference>
<dbReference type="Gene3D" id="2.40.330.10">
    <property type="entry name" value="DNA-binding pseudobarrel domain"/>
    <property type="match status" value="1"/>
</dbReference>
<dbReference type="Pfam" id="PF02362">
    <property type="entry name" value="B3"/>
    <property type="match status" value="1"/>
</dbReference>
<comment type="subunit">
    <text evidence="8">Homodimers and heterodimers.</text>
</comment>
<comment type="similarity">
    <text evidence="2 8">Belongs to the ARF family.</text>
</comment>
<keyword evidence="4 8" id="KW-0238">DNA-binding</keyword>
<dbReference type="EMBL" id="FN433175">
    <property type="protein sequence ID" value="CBA11999.1"/>
    <property type="molecule type" value="mRNA"/>
</dbReference>
<dbReference type="PANTHER" id="PTHR31384">
    <property type="entry name" value="AUXIN RESPONSE FACTOR 4-RELATED"/>
    <property type="match status" value="1"/>
</dbReference>
<name>E1UHX3_ILLPA</name>
<protein>
    <recommendedName>
        <fullName evidence="8">Auxin response factor</fullName>
    </recommendedName>
</protein>
<keyword evidence="5 8" id="KW-0804">Transcription</keyword>
<dbReference type="InterPro" id="IPR003340">
    <property type="entry name" value="B3_DNA-bd"/>
</dbReference>
<dbReference type="PANTHER" id="PTHR31384:SF96">
    <property type="entry name" value="AUXIN RESPONSE FACTOR 1"/>
    <property type="match status" value="1"/>
</dbReference>
<dbReference type="AlphaFoldDB" id="E1UHX3"/>
<feature type="region of interest" description="Disordered" evidence="9">
    <location>
        <begin position="363"/>
        <end position="385"/>
    </location>
</feature>
<feature type="region of interest" description="Disordered" evidence="9">
    <location>
        <begin position="462"/>
        <end position="481"/>
    </location>
</feature>
<reference evidence="12" key="1">
    <citation type="journal article" date="2013" name="Mol. Biol. Evol.">
        <title>Evolution of the ARF Gene Family in Land Plants: Old Domains, New Tricks.</title>
        <authorList>
            <person name="Finet C."/>
            <person name="Berne-Dedieu A."/>
            <person name="Scutt C.P."/>
            <person name="Marletaz F."/>
        </authorList>
    </citation>
    <scope>NUCLEOTIDE SEQUENCE</scope>
    <source>
        <tissue evidence="12">Flower bud</tissue>
    </source>
</reference>
<feature type="region of interest" description="Disordered" evidence="9">
    <location>
        <begin position="496"/>
        <end position="540"/>
    </location>
</feature>
<evidence type="ECO:0000259" key="11">
    <source>
        <dbReference type="PROSITE" id="PS51745"/>
    </source>
</evidence>
<evidence type="ECO:0000259" key="10">
    <source>
        <dbReference type="PROSITE" id="PS50863"/>
    </source>
</evidence>
<feature type="region of interest" description="Disordered" evidence="9">
    <location>
        <begin position="645"/>
        <end position="684"/>
    </location>
</feature>
<dbReference type="GO" id="GO:0009734">
    <property type="term" value="P:auxin-activated signaling pathway"/>
    <property type="evidence" value="ECO:0007669"/>
    <property type="project" value="UniProtKB-KW"/>
</dbReference>
<dbReference type="PROSITE" id="PS50863">
    <property type="entry name" value="B3"/>
    <property type="match status" value="1"/>
</dbReference>
<dbReference type="InterPro" id="IPR033389">
    <property type="entry name" value="AUX/IAA_dom"/>
</dbReference>
<gene>
    <name evidence="12" type="primary">arf1</name>
</gene>
<dbReference type="InterPro" id="IPR044835">
    <property type="entry name" value="ARF_plant"/>
</dbReference>
<feature type="compositionally biased region" description="Basic and acidic residues" evidence="9">
    <location>
        <begin position="467"/>
        <end position="477"/>
    </location>
</feature>
<evidence type="ECO:0000256" key="7">
    <source>
        <dbReference type="ARBA" id="ARBA00023294"/>
    </source>
</evidence>
<accession>E1UHX3</accession>
<evidence type="ECO:0000256" key="5">
    <source>
        <dbReference type="ARBA" id="ARBA00023163"/>
    </source>
</evidence>
<sequence>MALAPSTPSSGALGSVAYKDALYQELWHACAGPLVTVPREGERVYYFPQGHMEQLEASTNQGADQQMPLFSLPAKILCRVVHVQLRAEPETDEVYAQITLLPEPEQGEITSPDPPIPEPPRCTVHSFCKTLTASDTSTHGGFSVLRRHADECLPQLDMSQHPPWQELVATDLHGNEWHFRHIFRGQPRRHLLTTGWSVFVSSKRLVAGDAFIFLRGENGELRVGVRRLMRQPSNMPSSVISSHSMHLGVLATASHAISTGTLFSVFYKPRTSQSEFIISLNKYLEAKNHKLSVGMRFKMRFEGEDAPERRFSGTIIGVGDAVSSRWADSEWRSLKVQWDEPSSIPRPVRVSPWELEPLVAAVPSAPQPTPRSKRARPPALLPSTPDIPACSRWKSHIDAGSAFSHSSGLQRGLDLYSSANSPTVFANMTKIGSLPFSGTNASCEISGNLSYWSNRAETPAKSFMANSKRESGDRRPESGNGYRLFGIQLVDNSTMAESSPAAAVSGGVGEDRSVPEDSDQQSQPSDIDRSDLPAVSGKPDKYCLMSPQEMQSRQTRSCTKVHLQGMAVGRAVDLSRLDCYEDLLNKLEQMFNIEGELSGPTKKWQLVYTDDEDDTMLVGDDPWHEFCGIVRKINIYTPEEVKNLVPRSGLPDNRQEPVNGELKPEIPSEPTATALAVSTSTSQC</sequence>
<comment type="subcellular location">
    <subcellularLocation>
        <location evidence="1 8">Nucleus</location>
    </subcellularLocation>
</comment>
<proteinExistence type="evidence at transcript level"/>
<dbReference type="FunFam" id="3.10.20.90:FF:000047">
    <property type="entry name" value="Auxin response factor"/>
    <property type="match status" value="1"/>
</dbReference>
<feature type="domain" description="PB1" evidence="11">
    <location>
        <begin position="556"/>
        <end position="649"/>
    </location>
</feature>
<dbReference type="InterPro" id="IPR010525">
    <property type="entry name" value="ARF_dom"/>
</dbReference>
<comment type="function">
    <text evidence="8">Auxin response factors (ARFs) are transcriptional factors that bind specifically to the DNA sequence 5'-TGTCTC-3' found in the auxin-responsive promoter elements (AuxREs).</text>
</comment>
<dbReference type="SMART" id="SM01019">
    <property type="entry name" value="B3"/>
    <property type="match status" value="1"/>
</dbReference>
<evidence type="ECO:0000256" key="6">
    <source>
        <dbReference type="ARBA" id="ARBA00023242"/>
    </source>
</evidence>
<evidence type="ECO:0000256" key="8">
    <source>
        <dbReference type="RuleBase" id="RU004561"/>
    </source>
</evidence>
<keyword evidence="6 8" id="KW-0539">Nucleus</keyword>
<dbReference type="PROSITE" id="PS51745">
    <property type="entry name" value="PB1"/>
    <property type="match status" value="1"/>
</dbReference>